<comment type="caution">
    <text evidence="1">The sequence shown here is derived from an EMBL/GenBank/DDBJ whole genome shotgun (WGS) entry which is preliminary data.</text>
</comment>
<accession>A0A1D1VMC5</accession>
<dbReference type="AlphaFoldDB" id="A0A1D1VMC5"/>
<sequence>MKVFRRIDGRTTSSHLDVLLIGLGGHSSSGQEEIQLTSFGDEPASEVFVAQQNHHQRKLVSPSQPLPQSTSSDYALRRAWKDHSKKLEAAIEKIETRNLLDIATASRRDSKKFWNCVCTSFDKKPLPPISDSNGLLHYDDTKRAELLNSAFVCGMLPCTEHCVHQPAPLIGRARSAVETD</sequence>
<dbReference type="EMBL" id="BDGG01000005">
    <property type="protein sequence ID" value="GAU99648.1"/>
    <property type="molecule type" value="Genomic_DNA"/>
</dbReference>
<proteinExistence type="predicted"/>
<evidence type="ECO:0000313" key="2">
    <source>
        <dbReference type="Proteomes" id="UP000186922"/>
    </source>
</evidence>
<gene>
    <name evidence="1" type="primary">RvY_10616-1</name>
    <name evidence="1" type="synonym">RvY_10616.1</name>
    <name evidence="1" type="ORF">RvY_10616</name>
</gene>
<keyword evidence="2" id="KW-1185">Reference proteome</keyword>
<dbReference type="Proteomes" id="UP000186922">
    <property type="component" value="Unassembled WGS sequence"/>
</dbReference>
<organism evidence="1 2">
    <name type="scientific">Ramazzottius varieornatus</name>
    <name type="common">Water bear</name>
    <name type="synonym">Tardigrade</name>
    <dbReference type="NCBI Taxonomy" id="947166"/>
    <lineage>
        <taxon>Eukaryota</taxon>
        <taxon>Metazoa</taxon>
        <taxon>Ecdysozoa</taxon>
        <taxon>Tardigrada</taxon>
        <taxon>Eutardigrada</taxon>
        <taxon>Parachela</taxon>
        <taxon>Hypsibioidea</taxon>
        <taxon>Ramazzottiidae</taxon>
        <taxon>Ramazzottius</taxon>
    </lineage>
</organism>
<protein>
    <submittedName>
        <fullName evidence="1">Uncharacterized protein</fullName>
    </submittedName>
</protein>
<reference evidence="1 2" key="1">
    <citation type="journal article" date="2016" name="Nat. Commun.">
        <title>Extremotolerant tardigrade genome and improved radiotolerance of human cultured cells by tardigrade-unique protein.</title>
        <authorList>
            <person name="Hashimoto T."/>
            <person name="Horikawa D.D."/>
            <person name="Saito Y."/>
            <person name="Kuwahara H."/>
            <person name="Kozuka-Hata H."/>
            <person name="Shin-I T."/>
            <person name="Minakuchi Y."/>
            <person name="Ohishi K."/>
            <person name="Motoyama A."/>
            <person name="Aizu T."/>
            <person name="Enomoto A."/>
            <person name="Kondo K."/>
            <person name="Tanaka S."/>
            <person name="Hara Y."/>
            <person name="Koshikawa S."/>
            <person name="Sagara H."/>
            <person name="Miura T."/>
            <person name="Yokobori S."/>
            <person name="Miyagawa K."/>
            <person name="Suzuki Y."/>
            <person name="Kubo T."/>
            <person name="Oyama M."/>
            <person name="Kohara Y."/>
            <person name="Fujiyama A."/>
            <person name="Arakawa K."/>
            <person name="Katayama T."/>
            <person name="Toyoda A."/>
            <person name="Kunieda T."/>
        </authorList>
    </citation>
    <scope>NUCLEOTIDE SEQUENCE [LARGE SCALE GENOMIC DNA]</scope>
    <source>
        <strain evidence="1 2">YOKOZUNA-1</strain>
    </source>
</reference>
<evidence type="ECO:0000313" key="1">
    <source>
        <dbReference type="EMBL" id="GAU99648.1"/>
    </source>
</evidence>
<name>A0A1D1VMC5_RAMVA</name>